<reference evidence="1" key="1">
    <citation type="submission" date="2018-05" db="EMBL/GenBank/DDBJ databases">
        <authorList>
            <person name="Lanie J.A."/>
            <person name="Ng W.-L."/>
            <person name="Kazmierczak K.M."/>
            <person name="Andrzejewski T.M."/>
            <person name="Davidsen T.M."/>
            <person name="Wayne K.J."/>
            <person name="Tettelin H."/>
            <person name="Glass J.I."/>
            <person name="Rusch D."/>
            <person name="Podicherti R."/>
            <person name="Tsui H.-C.T."/>
            <person name="Winkler M.E."/>
        </authorList>
    </citation>
    <scope>NUCLEOTIDE SEQUENCE</scope>
</reference>
<evidence type="ECO:0000313" key="1">
    <source>
        <dbReference type="EMBL" id="SVA53833.1"/>
    </source>
</evidence>
<sequence length="223" mass="23823">MDTVSQETVASAAVELDTTTRSVSSKLRKMGYDVELASSAHKKAFTDEQADSLSSFVTGNSGVYTYADIAGNFEGGNFTAKQVQGKILSMELTDHVKPAEKIEVARTYTPAEEATFLEMHANGAFVEELAEKLGKSINSIRGKALSFLRSGDITSIPKQKESRAKANVDALEALGDISGLTVEQIAEQIEKTVRGVKTMLTRRGLTCSNHDGAKKAAKNAAAS</sequence>
<organism evidence="1">
    <name type="scientific">marine metagenome</name>
    <dbReference type="NCBI Taxonomy" id="408172"/>
    <lineage>
        <taxon>unclassified sequences</taxon>
        <taxon>metagenomes</taxon>
        <taxon>ecological metagenomes</taxon>
    </lineage>
</organism>
<dbReference type="AlphaFoldDB" id="A0A381WPK3"/>
<name>A0A381WPK3_9ZZZZ</name>
<accession>A0A381WPK3</accession>
<gene>
    <name evidence="1" type="ORF">METZ01_LOCUS106687</name>
</gene>
<proteinExistence type="predicted"/>
<protein>
    <submittedName>
        <fullName evidence="1">Uncharacterized protein</fullName>
    </submittedName>
</protein>
<dbReference type="EMBL" id="UINC01012308">
    <property type="protein sequence ID" value="SVA53833.1"/>
    <property type="molecule type" value="Genomic_DNA"/>
</dbReference>